<dbReference type="GO" id="GO:0046872">
    <property type="term" value="F:metal ion binding"/>
    <property type="evidence" value="ECO:0007669"/>
    <property type="project" value="InterPro"/>
</dbReference>
<evidence type="ECO:0000313" key="2">
    <source>
        <dbReference type="EMBL" id="MBF4769839.1"/>
    </source>
</evidence>
<dbReference type="AlphaFoldDB" id="A0A930VLR6"/>
<dbReference type="InterPro" id="IPR024344">
    <property type="entry name" value="MDMPI_metal-binding"/>
</dbReference>
<dbReference type="Proteomes" id="UP000660668">
    <property type="component" value="Unassembled WGS sequence"/>
</dbReference>
<sequence length="264" mass="28933">MSRLSASQYLSAIESESIRFREVLADAQPGAPVPTCPAWTAFDLLHHLAETQGHWAWVVANRPKDPTDRPEAPRAASYAEALTAFDEASAALVAALREADPADPAWTWSDDQSVGFILRRQAHEALIHRLDAELTSLGHFTDLDAALAADGVDEVLDVMYGGCPEWGEFFPLPHYIRVELTDTGEDVWVQLGRFHGTDPDGIEHEEDDIHVVADPGIEADAVISSPAGVMDARLWRRGDGDAIHLAGDLGIVDHFRRVIHQPIN</sequence>
<keyword evidence="3" id="KW-1185">Reference proteome</keyword>
<dbReference type="NCBIfam" id="TIGR03083">
    <property type="entry name" value="maleylpyruvate isomerase family mycothiol-dependent enzyme"/>
    <property type="match status" value="1"/>
</dbReference>
<feature type="domain" description="Mycothiol-dependent maleylpyruvate isomerase metal-binding" evidence="1">
    <location>
        <begin position="12"/>
        <end position="132"/>
    </location>
</feature>
<reference evidence="2" key="1">
    <citation type="submission" date="2020-11" db="EMBL/GenBank/DDBJ databases">
        <title>Nocardioides cynanchi sp. nov., isolated from soil of rhizosphere of Cynanchum wilfordii.</title>
        <authorList>
            <person name="Lee J.-S."/>
            <person name="Suh M.K."/>
            <person name="Kim J.-S."/>
        </authorList>
    </citation>
    <scope>NUCLEOTIDE SEQUENCE</scope>
    <source>
        <strain evidence="2">KCTC 19276</strain>
    </source>
</reference>
<accession>A0A930VLR6</accession>
<dbReference type="InterPro" id="IPR017517">
    <property type="entry name" value="Maleyloyr_isom"/>
</dbReference>
<dbReference type="PANTHER" id="PTHR40758:SF1">
    <property type="entry name" value="CONSERVED PROTEIN"/>
    <property type="match status" value="1"/>
</dbReference>
<dbReference type="EMBL" id="JADKPO010000033">
    <property type="protein sequence ID" value="MBF4769839.1"/>
    <property type="molecule type" value="Genomic_DNA"/>
</dbReference>
<proteinExistence type="predicted"/>
<dbReference type="GO" id="GO:0005886">
    <property type="term" value="C:plasma membrane"/>
    <property type="evidence" value="ECO:0007669"/>
    <property type="project" value="TreeGrafter"/>
</dbReference>
<gene>
    <name evidence="2" type="ORF">ISU10_18875</name>
</gene>
<organism evidence="2 3">
    <name type="scientific">Nocardioides agariphilus</name>
    <dbReference type="NCBI Taxonomy" id="433664"/>
    <lineage>
        <taxon>Bacteria</taxon>
        <taxon>Bacillati</taxon>
        <taxon>Actinomycetota</taxon>
        <taxon>Actinomycetes</taxon>
        <taxon>Propionibacteriales</taxon>
        <taxon>Nocardioidaceae</taxon>
        <taxon>Nocardioides</taxon>
    </lineage>
</organism>
<evidence type="ECO:0000259" key="1">
    <source>
        <dbReference type="Pfam" id="PF11716"/>
    </source>
</evidence>
<dbReference type="SUPFAM" id="SSF109854">
    <property type="entry name" value="DinB/YfiT-like putative metalloenzymes"/>
    <property type="match status" value="1"/>
</dbReference>
<name>A0A930VLR6_9ACTN</name>
<dbReference type="RefSeq" id="WP_194697987.1">
    <property type="nucleotide sequence ID" value="NZ_JADKPO010000033.1"/>
</dbReference>
<dbReference type="Gene3D" id="1.20.120.450">
    <property type="entry name" value="dinb family like domain"/>
    <property type="match status" value="1"/>
</dbReference>
<comment type="caution">
    <text evidence="2">The sequence shown here is derived from an EMBL/GenBank/DDBJ whole genome shotgun (WGS) entry which is preliminary data.</text>
</comment>
<protein>
    <submittedName>
        <fullName evidence="2">Maleylpyruvate isomerase N-terminal domain-containing protein</fullName>
    </submittedName>
</protein>
<dbReference type="PANTHER" id="PTHR40758">
    <property type="entry name" value="CONSERVED PROTEIN"/>
    <property type="match status" value="1"/>
</dbReference>
<keyword evidence="2" id="KW-0413">Isomerase</keyword>
<dbReference type="Pfam" id="PF11716">
    <property type="entry name" value="MDMPI_N"/>
    <property type="match status" value="1"/>
</dbReference>
<dbReference type="InterPro" id="IPR034660">
    <property type="entry name" value="DinB/YfiT-like"/>
</dbReference>
<dbReference type="GO" id="GO:0016853">
    <property type="term" value="F:isomerase activity"/>
    <property type="evidence" value="ECO:0007669"/>
    <property type="project" value="UniProtKB-KW"/>
</dbReference>
<evidence type="ECO:0000313" key="3">
    <source>
        <dbReference type="Proteomes" id="UP000660668"/>
    </source>
</evidence>